<accession>A0A343TG44</accession>
<feature type="transmembrane region" description="Helical" evidence="2">
    <location>
        <begin position="51"/>
        <end position="69"/>
    </location>
</feature>
<evidence type="ECO:0000256" key="1">
    <source>
        <dbReference type="SAM" id="MobiDB-lite"/>
    </source>
</evidence>
<gene>
    <name evidence="3" type="ORF">AArcSl_0413</name>
</gene>
<dbReference type="PANTHER" id="PTHR36844:SF1">
    <property type="entry name" value="PROTEASE PRSW"/>
    <property type="match status" value="1"/>
</dbReference>
<feature type="region of interest" description="Disordered" evidence="1">
    <location>
        <begin position="327"/>
        <end position="354"/>
    </location>
</feature>
<feature type="transmembrane region" description="Helical" evidence="2">
    <location>
        <begin position="258"/>
        <end position="281"/>
    </location>
</feature>
<dbReference type="KEGG" id="hdf:AArcSl_0413"/>
<reference evidence="4" key="1">
    <citation type="submission" date="2017-11" db="EMBL/GenBank/DDBJ databases">
        <title>Phenotypic and genomic properties of facultatively anaerobic sulfur-reducing natronoarchaea from hypersaline soda lakes.</title>
        <authorList>
            <person name="Sorokin D.Y."/>
            <person name="Kublanov I.V."/>
            <person name="Roman P."/>
            <person name="Sinninghe Damste J.S."/>
            <person name="Golyshin P.N."/>
            <person name="Rojo D."/>
            <person name="Ciordia S."/>
            <person name="Mena M.D.C."/>
            <person name="Ferrer M."/>
            <person name="Messina E."/>
            <person name="Smedile F."/>
            <person name="La Spada G."/>
            <person name="La Cono V."/>
            <person name="Yakimov M.M."/>
        </authorList>
    </citation>
    <scope>NUCLEOTIDE SEQUENCE [LARGE SCALE GENOMIC DNA]</scope>
    <source>
        <strain evidence="4">AArc-Sl</strain>
    </source>
</reference>
<dbReference type="AlphaFoldDB" id="A0A343TG44"/>
<dbReference type="GO" id="GO:0008233">
    <property type="term" value="F:peptidase activity"/>
    <property type="evidence" value="ECO:0007669"/>
    <property type="project" value="InterPro"/>
</dbReference>
<keyword evidence="4" id="KW-1185">Reference proteome</keyword>
<keyword evidence="2" id="KW-0472">Membrane</keyword>
<feature type="transmembrane region" description="Helical" evidence="2">
    <location>
        <begin position="130"/>
        <end position="148"/>
    </location>
</feature>
<sequence length="354" mass="37259">MGTMSSREDPIQAAVDDDDRDLYDVATWEERTSLDGLAVALHWLFVRGAKLAVVLLAALILVSIGAIGVLSEPPIAFLTLLSAIPALGLTGYVWYSDVTTSEPLSLLVATFLLAVLTATFAAVVNGLAQGLFAPLGGLGLLLFFYLVVGPVEETVKLLAVRLYAYTDKRFDAVIDGAVYGAVAGLGFATIENSLYIARNVEIADLTLGIALVGAGDGIAGIRALAGPGHVIYSAYAGYYLGLAKFNPENRGPIIIKGLLIAAVIHATYNATAGFGTATIMAGTGLPFLAAFALFVVLYQGFFGGILLRKLWQYRTVYLETRGGTGAETAAGRANADEDPTEPEAAEPELTEFEE</sequence>
<name>A0A343TG44_9EURY</name>
<feature type="transmembrane region" description="Helical" evidence="2">
    <location>
        <begin position="104"/>
        <end position="124"/>
    </location>
</feature>
<feature type="transmembrane region" description="Helical" evidence="2">
    <location>
        <begin position="287"/>
        <end position="307"/>
    </location>
</feature>
<protein>
    <submittedName>
        <fullName evidence="3">PrsW family protein</fullName>
    </submittedName>
</protein>
<organism evidence="3 4">
    <name type="scientific">Halalkaliarchaeum desulfuricum</name>
    <dbReference type="NCBI Taxonomy" id="2055893"/>
    <lineage>
        <taxon>Archaea</taxon>
        <taxon>Methanobacteriati</taxon>
        <taxon>Methanobacteriota</taxon>
        <taxon>Stenosarchaea group</taxon>
        <taxon>Halobacteria</taxon>
        <taxon>Halobacteriales</taxon>
        <taxon>Haloferacaceae</taxon>
        <taxon>Halalkaliarchaeum</taxon>
    </lineage>
</organism>
<evidence type="ECO:0000313" key="4">
    <source>
        <dbReference type="Proteomes" id="UP000263012"/>
    </source>
</evidence>
<dbReference type="Proteomes" id="UP000263012">
    <property type="component" value="Chromosome"/>
</dbReference>
<dbReference type="InterPro" id="IPR026898">
    <property type="entry name" value="PrsW"/>
</dbReference>
<evidence type="ECO:0000256" key="2">
    <source>
        <dbReference type="SAM" id="Phobius"/>
    </source>
</evidence>
<dbReference type="Pfam" id="PF13367">
    <property type="entry name" value="PrsW-protease"/>
    <property type="match status" value="1"/>
</dbReference>
<evidence type="ECO:0000313" key="3">
    <source>
        <dbReference type="EMBL" id="AUX08066.1"/>
    </source>
</evidence>
<feature type="transmembrane region" description="Helical" evidence="2">
    <location>
        <begin position="75"/>
        <end position="95"/>
    </location>
</feature>
<dbReference type="PANTHER" id="PTHR36844">
    <property type="entry name" value="PROTEASE PRSW"/>
    <property type="match status" value="1"/>
</dbReference>
<proteinExistence type="predicted"/>
<keyword evidence="2" id="KW-0812">Transmembrane</keyword>
<keyword evidence="2" id="KW-1133">Transmembrane helix</keyword>
<feature type="compositionally biased region" description="Acidic residues" evidence="1">
    <location>
        <begin position="336"/>
        <end position="354"/>
    </location>
</feature>
<dbReference type="EMBL" id="CP025066">
    <property type="protein sequence ID" value="AUX08066.1"/>
    <property type="molecule type" value="Genomic_DNA"/>
</dbReference>